<keyword evidence="5" id="KW-1185">Reference proteome</keyword>
<evidence type="ECO:0000313" key="3">
    <source>
        <dbReference type="EMBL" id="QAV19959.1"/>
    </source>
</evidence>
<dbReference type="InterPro" id="IPR043168">
    <property type="entry name" value="DegV_C"/>
</dbReference>
<dbReference type="Pfam" id="PF02645">
    <property type="entry name" value="DegV"/>
    <property type="match status" value="1"/>
</dbReference>
<proteinExistence type="predicted"/>
<dbReference type="NCBIfam" id="TIGR00762">
    <property type="entry name" value="DegV"/>
    <property type="match status" value="1"/>
</dbReference>
<dbReference type="KEGG" id="pchi:PC41400_20775"/>
<keyword evidence="1" id="KW-0446">Lipid-binding</keyword>
<dbReference type="PANTHER" id="PTHR33434:SF2">
    <property type="entry name" value="FATTY ACID-BINDING PROTEIN TM_1468"/>
    <property type="match status" value="1"/>
</dbReference>
<evidence type="ECO:0000256" key="1">
    <source>
        <dbReference type="ARBA" id="ARBA00023121"/>
    </source>
</evidence>
<dbReference type="GeneID" id="95377230"/>
<accession>A0A410WZT0</accession>
<dbReference type="SUPFAM" id="SSF82549">
    <property type="entry name" value="DAK1/DegV-like"/>
    <property type="match status" value="1"/>
</dbReference>
<dbReference type="PANTHER" id="PTHR33434">
    <property type="entry name" value="DEGV DOMAIN-CONTAINING PROTEIN DR_1986-RELATED"/>
    <property type="match status" value="1"/>
</dbReference>
<sequence length="282" mass="31492">MTIKIITDGTSDLPQELARELDITVVPLIVRFGDKEMTSDMSRTLFYELMRQEPALPQTASPAPHAFMEEYRKASQSDILVVSVSSNLSSTYHHALMAREQLMEEGYSGRIEVLDSRTASLGQGLLAVKAAKHAKEGMPFEELTARMKEEVKSHHTYFFLDTLENVIKGGRLDRVRGAVASVLNIKQIMKASEEGTLEPFEKVRGTQNAIKRLIERVSEKVSETRHDLERCILGIAHSNCEDRARDVRDQLLRLFPFGQVVITEMGPVIGTYAGEGGILISC</sequence>
<dbReference type="Proteomes" id="UP001527202">
    <property type="component" value="Unassembled WGS sequence"/>
</dbReference>
<dbReference type="GO" id="GO:0008289">
    <property type="term" value="F:lipid binding"/>
    <property type="evidence" value="ECO:0007669"/>
    <property type="project" value="UniProtKB-KW"/>
</dbReference>
<reference evidence="3 4" key="1">
    <citation type="submission" date="2018-01" db="EMBL/GenBank/DDBJ databases">
        <title>The whole genome sequencing and assembly of Paenibacillus chitinolyticus KCCM 41400 strain.</title>
        <authorList>
            <person name="Kim J.-Y."/>
            <person name="Park M.-K."/>
            <person name="Lee Y.-J."/>
            <person name="Yi H."/>
            <person name="Bahn Y.-S."/>
            <person name="Kim J.F."/>
            <person name="Lee D.-W."/>
        </authorList>
    </citation>
    <scope>NUCLEOTIDE SEQUENCE [LARGE SCALE GENOMIC DNA]</scope>
    <source>
        <strain evidence="3 4">KCCM 41400</strain>
    </source>
</reference>
<dbReference type="Gene3D" id="3.30.1180.10">
    <property type="match status" value="1"/>
</dbReference>
<protein>
    <submittedName>
        <fullName evidence="3">DegV family protein</fullName>
    </submittedName>
</protein>
<dbReference type="OrthoDB" id="5429275at2"/>
<evidence type="ECO:0000313" key="4">
    <source>
        <dbReference type="Proteomes" id="UP000288943"/>
    </source>
</evidence>
<dbReference type="InterPro" id="IPR050270">
    <property type="entry name" value="DegV_domain_contain"/>
</dbReference>
<dbReference type="EMBL" id="JAMDMJ010000009">
    <property type="protein sequence ID" value="MCY9595975.1"/>
    <property type="molecule type" value="Genomic_DNA"/>
</dbReference>
<dbReference type="InterPro" id="IPR003797">
    <property type="entry name" value="DegV"/>
</dbReference>
<reference evidence="2 5" key="2">
    <citation type="submission" date="2022-05" db="EMBL/GenBank/DDBJ databases">
        <title>Genome Sequencing of Bee-Associated Microbes.</title>
        <authorList>
            <person name="Dunlap C."/>
        </authorList>
    </citation>
    <scope>NUCLEOTIDE SEQUENCE [LARGE SCALE GENOMIC DNA]</scope>
    <source>
        <strain evidence="2 5">NRRL B-23120</strain>
    </source>
</reference>
<dbReference type="Gene3D" id="3.40.50.10170">
    <property type="match status" value="1"/>
</dbReference>
<name>A0A410WZT0_9BACL</name>
<evidence type="ECO:0000313" key="5">
    <source>
        <dbReference type="Proteomes" id="UP001527202"/>
    </source>
</evidence>
<dbReference type="Proteomes" id="UP000288943">
    <property type="component" value="Chromosome"/>
</dbReference>
<organism evidence="3 4">
    <name type="scientific">Paenibacillus chitinolyticus</name>
    <dbReference type="NCBI Taxonomy" id="79263"/>
    <lineage>
        <taxon>Bacteria</taxon>
        <taxon>Bacillati</taxon>
        <taxon>Bacillota</taxon>
        <taxon>Bacilli</taxon>
        <taxon>Bacillales</taxon>
        <taxon>Paenibacillaceae</taxon>
        <taxon>Paenibacillus</taxon>
    </lineage>
</organism>
<evidence type="ECO:0000313" key="2">
    <source>
        <dbReference type="EMBL" id="MCY9595975.1"/>
    </source>
</evidence>
<dbReference type="AlphaFoldDB" id="A0A410WZT0"/>
<dbReference type="PROSITE" id="PS51482">
    <property type="entry name" value="DEGV"/>
    <property type="match status" value="1"/>
</dbReference>
<dbReference type="EMBL" id="CP026520">
    <property type="protein sequence ID" value="QAV19959.1"/>
    <property type="molecule type" value="Genomic_DNA"/>
</dbReference>
<gene>
    <name evidence="2" type="ORF">M5X16_09325</name>
    <name evidence="3" type="ORF">PC41400_20775</name>
</gene>
<dbReference type="RefSeq" id="WP_042233226.1">
    <property type="nucleotide sequence ID" value="NZ_CP026520.1"/>
</dbReference>